<evidence type="ECO:0000256" key="8">
    <source>
        <dbReference type="ARBA" id="ARBA00022679"/>
    </source>
</evidence>
<dbReference type="InterPro" id="IPR012338">
    <property type="entry name" value="Beta-lactam/transpept-like"/>
</dbReference>
<dbReference type="InterPro" id="IPR023346">
    <property type="entry name" value="Lysozyme-like_dom_sf"/>
</dbReference>
<dbReference type="AlphaFoldDB" id="A0A1C7D9F4"/>
<feature type="domain" description="Glycosyl transferase family 51" evidence="22">
    <location>
        <begin position="96"/>
        <end position="273"/>
    </location>
</feature>
<dbReference type="GO" id="GO:0009252">
    <property type="term" value="P:peptidoglycan biosynthetic process"/>
    <property type="evidence" value="ECO:0007669"/>
    <property type="project" value="UniProtKB-UniPathway"/>
</dbReference>
<dbReference type="Pfam" id="PF00905">
    <property type="entry name" value="Transpeptidase"/>
    <property type="match status" value="1"/>
</dbReference>
<dbReference type="STRING" id="645517.A6F65_01824"/>
<keyword evidence="5" id="KW-0121">Carboxypeptidase</keyword>
<dbReference type="SUPFAM" id="SSF56601">
    <property type="entry name" value="beta-lactamase/transpeptidase-like"/>
    <property type="match status" value="1"/>
</dbReference>
<dbReference type="InterPro" id="IPR050396">
    <property type="entry name" value="Glycosyltr_51/Transpeptidase"/>
</dbReference>
<accession>A0A1C7D9F4</accession>
<dbReference type="GO" id="GO:0006508">
    <property type="term" value="P:proteolysis"/>
    <property type="evidence" value="ECO:0007669"/>
    <property type="project" value="UniProtKB-KW"/>
</dbReference>
<comment type="similarity">
    <text evidence="3">In the C-terminal section; belongs to the transpeptidase family.</text>
</comment>
<evidence type="ECO:0000256" key="1">
    <source>
        <dbReference type="ARBA" id="ARBA00004370"/>
    </source>
</evidence>
<dbReference type="GO" id="GO:0008955">
    <property type="term" value="F:peptidoglycan glycosyltransferase activity"/>
    <property type="evidence" value="ECO:0007669"/>
    <property type="project" value="UniProtKB-EC"/>
</dbReference>
<keyword evidence="14 20" id="KW-0472">Membrane</keyword>
<name>A0A1C7D9F4_9SPHN</name>
<feature type="domain" description="Penicillin-binding protein transpeptidase" evidence="21">
    <location>
        <begin position="455"/>
        <end position="746"/>
    </location>
</feature>
<dbReference type="PATRIC" id="fig|645517.4.peg.1811"/>
<feature type="transmembrane region" description="Helical" evidence="20">
    <location>
        <begin position="48"/>
        <end position="70"/>
    </location>
</feature>
<evidence type="ECO:0000256" key="15">
    <source>
        <dbReference type="ARBA" id="ARBA00023268"/>
    </source>
</evidence>
<evidence type="ECO:0000256" key="3">
    <source>
        <dbReference type="ARBA" id="ARBA00007090"/>
    </source>
</evidence>
<keyword evidence="7" id="KW-0328">Glycosyltransferase</keyword>
<evidence type="ECO:0000256" key="5">
    <source>
        <dbReference type="ARBA" id="ARBA00022645"/>
    </source>
</evidence>
<evidence type="ECO:0000313" key="23">
    <source>
        <dbReference type="EMBL" id="ANU08119.1"/>
    </source>
</evidence>
<keyword evidence="8" id="KW-0808">Transferase</keyword>
<dbReference type="RefSeq" id="WP_083989380.1">
    <property type="nucleotide sequence ID" value="NZ_CP016545.1"/>
</dbReference>
<protein>
    <recommendedName>
        <fullName evidence="17">peptidoglycan glycosyltransferase</fullName>
        <ecNumber evidence="17">2.4.99.28</ecNumber>
    </recommendedName>
</protein>
<dbReference type="GO" id="GO:0008360">
    <property type="term" value="P:regulation of cell shape"/>
    <property type="evidence" value="ECO:0007669"/>
    <property type="project" value="UniProtKB-KW"/>
</dbReference>
<dbReference type="Gene3D" id="1.10.3810.10">
    <property type="entry name" value="Biosynthetic peptidoglycan transglycosylase-like"/>
    <property type="match status" value="1"/>
</dbReference>
<keyword evidence="15" id="KW-0511">Multifunctional enzyme</keyword>
<evidence type="ECO:0000256" key="6">
    <source>
        <dbReference type="ARBA" id="ARBA00022670"/>
    </source>
</evidence>
<dbReference type="UniPathway" id="UPA00219"/>
<dbReference type="KEGG" id="anh:A6F65_01824"/>
<dbReference type="GO" id="GO:0008658">
    <property type="term" value="F:penicillin binding"/>
    <property type="evidence" value="ECO:0007669"/>
    <property type="project" value="InterPro"/>
</dbReference>
<evidence type="ECO:0000256" key="2">
    <source>
        <dbReference type="ARBA" id="ARBA00004752"/>
    </source>
</evidence>
<dbReference type="PANTHER" id="PTHR32282:SF27">
    <property type="entry name" value="PENICILLIN-BINDING PROTEIN 1A"/>
    <property type="match status" value="1"/>
</dbReference>
<evidence type="ECO:0000256" key="11">
    <source>
        <dbReference type="ARBA" id="ARBA00022960"/>
    </source>
</evidence>
<comment type="similarity">
    <text evidence="4">In the N-terminal section; belongs to the glycosyltransferase 51 family.</text>
</comment>
<evidence type="ECO:0000256" key="13">
    <source>
        <dbReference type="ARBA" id="ARBA00022989"/>
    </source>
</evidence>
<evidence type="ECO:0000256" key="19">
    <source>
        <dbReference type="SAM" id="MobiDB-lite"/>
    </source>
</evidence>
<dbReference type="InterPro" id="IPR036950">
    <property type="entry name" value="PBP_transglycosylase"/>
</dbReference>
<dbReference type="OrthoDB" id="9766909at2"/>
<dbReference type="Proteomes" id="UP000092698">
    <property type="component" value="Chromosome"/>
</dbReference>
<evidence type="ECO:0000256" key="10">
    <source>
        <dbReference type="ARBA" id="ARBA00022801"/>
    </source>
</evidence>
<comment type="subcellular location">
    <subcellularLocation>
        <location evidence="1">Membrane</location>
    </subcellularLocation>
</comment>
<evidence type="ECO:0000256" key="4">
    <source>
        <dbReference type="ARBA" id="ARBA00007739"/>
    </source>
</evidence>
<keyword evidence="6" id="KW-0645">Protease</keyword>
<keyword evidence="13 20" id="KW-1133">Transmembrane helix</keyword>
<evidence type="ECO:0000256" key="14">
    <source>
        <dbReference type="ARBA" id="ARBA00023136"/>
    </source>
</evidence>
<keyword evidence="9 20" id="KW-0812">Transmembrane</keyword>
<reference evidence="23 24" key="1">
    <citation type="submission" date="2016-07" db="EMBL/GenBank/DDBJ databases">
        <title>Complete genome sequence of Altererythrobacter namhicola JCM 16345T, containing esterase-encoding genes.</title>
        <authorList>
            <person name="Cheng H."/>
            <person name="Wu Y.-H."/>
            <person name="Jian S.-L."/>
            <person name="Huo Y.-Y."/>
            <person name="Wang C.-S."/>
            <person name="Xu X.-W."/>
        </authorList>
    </citation>
    <scope>NUCLEOTIDE SEQUENCE [LARGE SCALE GENOMIC DNA]</scope>
    <source>
        <strain evidence="23 24">JCM 16345</strain>
    </source>
</reference>
<gene>
    <name evidence="23" type="primary">mrcA</name>
    <name evidence="23" type="ORF">A6F65_01824</name>
</gene>
<comment type="pathway">
    <text evidence="2">Cell wall biogenesis; peptidoglycan biosynthesis.</text>
</comment>
<organism evidence="23 24">
    <name type="scientific">Paraurantiacibacter namhicola</name>
    <dbReference type="NCBI Taxonomy" id="645517"/>
    <lineage>
        <taxon>Bacteria</taxon>
        <taxon>Pseudomonadati</taxon>
        <taxon>Pseudomonadota</taxon>
        <taxon>Alphaproteobacteria</taxon>
        <taxon>Sphingomonadales</taxon>
        <taxon>Erythrobacteraceae</taxon>
        <taxon>Paraurantiacibacter</taxon>
    </lineage>
</organism>
<dbReference type="GO" id="GO:0004180">
    <property type="term" value="F:carboxypeptidase activity"/>
    <property type="evidence" value="ECO:0007669"/>
    <property type="project" value="UniProtKB-KW"/>
</dbReference>
<keyword evidence="11" id="KW-0133">Cell shape</keyword>
<dbReference type="EC" id="2.4.99.28" evidence="17"/>
<evidence type="ECO:0000256" key="17">
    <source>
        <dbReference type="ARBA" id="ARBA00044770"/>
    </source>
</evidence>
<dbReference type="PANTHER" id="PTHR32282">
    <property type="entry name" value="BINDING PROTEIN TRANSPEPTIDASE, PUTATIVE-RELATED"/>
    <property type="match status" value="1"/>
</dbReference>
<keyword evidence="12" id="KW-0573">Peptidoglycan synthesis</keyword>
<dbReference type="SUPFAM" id="SSF53955">
    <property type="entry name" value="Lysozyme-like"/>
    <property type="match status" value="1"/>
</dbReference>
<evidence type="ECO:0000256" key="16">
    <source>
        <dbReference type="ARBA" id="ARBA00023316"/>
    </source>
</evidence>
<sequence>MTDTSDASMDPGTQPEGQSRGEYFKYRIRRDAGGMVSWFRTNWRDKRWFKWLAIVLGALLLVYLMFWLLLARNLPDAKTLLSYQPPLPSVVRGIDGEIVHTYARDRRVQLQYGDFPPMLVNAYTSAEDKTFWSHGGVDLGGFAGAVIDYVTKIGSGERAVGGSTITQQVAKNILVGNEYSITRKLKEIVLARRIEGVLEKEEIMTLYLNEIPVGRRSFGVQAAARAYFDKDVGDLELHEMAFLAILPRAPEVYGRKGNEETATARRNWVLQNMVGNGHVTQAAADLAKRQPLGIVSQRSRAGNADAGYFLEEVRRQLIGRYGEQAEDGPHSVYAGGLWVRTSLDTELQDSAQDALRAGMMRYHGNRGWTGPINTLKEEDGDLTQQLASTFMSINYEDWRIGVVTARDGNSATIGFSDGSEEPLTGLPNALKKGDIIAASPQGDGWRVRTVPEVSGGFLAQDPNTGRILAMQGGFDFRLSDFNRATQANRQPGSTIKPFVYASGLDAGMTPASMVPDKQYCVYQGSQLGQKCFTNFGGGRGGGEYPMRYGLEQSKNLMTVHIAADAGMENVNNTFKRVGIGDYEPYLAFALGAGDTTVEKMVNAYSALVNHGVQHEPTVVDYVQDRSGKVIWRADERECTGCNMAEWDGNPMPRFEEDGRQVMDPGTAFQVVHMLEGVVQRGTATTLNSLGVPLFGKTGTSTGPTNVWFVGGSPDIVGGVYLGFDQPKNMGGYAQGGTLAAPIFKQFVAGSKDRWNGRPFLAPAGIRMVRIDRRSGKRVFEGWPTGDAKAGVIWEAFKPDTEPRRSARQDEIDAMREIVLAQLRRGNVTRRAPAPKPTAEPDNFAEEQGGIY</sequence>
<evidence type="ECO:0000256" key="9">
    <source>
        <dbReference type="ARBA" id="ARBA00022692"/>
    </source>
</evidence>
<evidence type="ECO:0000256" key="12">
    <source>
        <dbReference type="ARBA" id="ARBA00022984"/>
    </source>
</evidence>
<dbReference type="GO" id="GO:0016020">
    <property type="term" value="C:membrane"/>
    <property type="evidence" value="ECO:0007669"/>
    <property type="project" value="UniProtKB-SubCell"/>
</dbReference>
<evidence type="ECO:0000256" key="7">
    <source>
        <dbReference type="ARBA" id="ARBA00022676"/>
    </source>
</evidence>
<dbReference type="InterPro" id="IPR001460">
    <property type="entry name" value="PCN-bd_Tpept"/>
</dbReference>
<evidence type="ECO:0000259" key="22">
    <source>
        <dbReference type="Pfam" id="PF00912"/>
    </source>
</evidence>
<evidence type="ECO:0000259" key="21">
    <source>
        <dbReference type="Pfam" id="PF00905"/>
    </source>
</evidence>
<feature type="region of interest" description="Disordered" evidence="19">
    <location>
        <begin position="825"/>
        <end position="851"/>
    </location>
</feature>
<evidence type="ECO:0000256" key="18">
    <source>
        <dbReference type="ARBA" id="ARBA00049902"/>
    </source>
</evidence>
<dbReference type="GO" id="GO:0071555">
    <property type="term" value="P:cell wall organization"/>
    <property type="evidence" value="ECO:0007669"/>
    <property type="project" value="UniProtKB-KW"/>
</dbReference>
<keyword evidence="10" id="KW-0378">Hydrolase</keyword>
<dbReference type="Pfam" id="PF00912">
    <property type="entry name" value="Transgly"/>
    <property type="match status" value="1"/>
</dbReference>
<evidence type="ECO:0000256" key="20">
    <source>
        <dbReference type="SAM" id="Phobius"/>
    </source>
</evidence>
<dbReference type="EMBL" id="CP016545">
    <property type="protein sequence ID" value="ANU08119.1"/>
    <property type="molecule type" value="Genomic_DNA"/>
</dbReference>
<dbReference type="InterPro" id="IPR001264">
    <property type="entry name" value="Glyco_trans_51"/>
</dbReference>
<dbReference type="Gene3D" id="3.40.710.10">
    <property type="entry name" value="DD-peptidase/beta-lactamase superfamily"/>
    <property type="match status" value="2"/>
</dbReference>
<proteinExistence type="inferred from homology"/>
<evidence type="ECO:0000313" key="24">
    <source>
        <dbReference type="Proteomes" id="UP000092698"/>
    </source>
</evidence>
<keyword evidence="24" id="KW-1185">Reference proteome</keyword>
<dbReference type="GO" id="GO:0030288">
    <property type="term" value="C:outer membrane-bounded periplasmic space"/>
    <property type="evidence" value="ECO:0007669"/>
    <property type="project" value="TreeGrafter"/>
</dbReference>
<comment type="catalytic activity">
    <reaction evidence="18">
        <text>[GlcNAc-(1-&gt;4)-Mur2Ac(oyl-L-Ala-gamma-D-Glu-L-Lys-D-Ala-D-Ala)](n)-di-trans,octa-cis-undecaprenyl diphosphate + beta-D-GlcNAc-(1-&gt;4)-Mur2Ac(oyl-L-Ala-gamma-D-Glu-L-Lys-D-Ala-D-Ala)-di-trans,octa-cis-undecaprenyl diphosphate = [GlcNAc-(1-&gt;4)-Mur2Ac(oyl-L-Ala-gamma-D-Glu-L-Lys-D-Ala-D-Ala)](n+1)-di-trans,octa-cis-undecaprenyl diphosphate + di-trans,octa-cis-undecaprenyl diphosphate + H(+)</text>
        <dbReference type="Rhea" id="RHEA:23708"/>
        <dbReference type="Rhea" id="RHEA-COMP:9602"/>
        <dbReference type="Rhea" id="RHEA-COMP:9603"/>
        <dbReference type="ChEBI" id="CHEBI:15378"/>
        <dbReference type="ChEBI" id="CHEBI:58405"/>
        <dbReference type="ChEBI" id="CHEBI:60033"/>
        <dbReference type="ChEBI" id="CHEBI:78435"/>
        <dbReference type="EC" id="2.4.99.28"/>
    </reaction>
</comment>
<keyword evidence="16" id="KW-0961">Cell wall biogenesis/degradation</keyword>